<name>A0A7X5UAE2_9GAMM</name>
<sequence>MTPVLTLGRLAAALGLGSGLLALAPPLKAASQAHYTGTAYRLGTDELRYREEHWVFDEAGVRNRLVLYRCPGGAPFARKLLTYRGDPWAPDIDFEDQRTGYRESVHAQDTRLKIVVQRNPGKRAESAELPLRSDTVVDAGFDDFVREHWAAIDRDAGTTARFVVPSRLDALRIKLGPDDDAPASPQYRHFRMALGGLLGVIAPSVVMTYTVAGHRLVQFEGTGNIRDDSGQSQRVRIVFAATDDLPPASAQDIAAARGMPLVSRCTQ</sequence>
<dbReference type="Proteomes" id="UP000490980">
    <property type="component" value="Unassembled WGS sequence"/>
</dbReference>
<feature type="signal peptide" evidence="1">
    <location>
        <begin position="1"/>
        <end position="29"/>
    </location>
</feature>
<dbReference type="EMBL" id="JAARLZ010000005">
    <property type="protein sequence ID" value="NII06841.1"/>
    <property type="molecule type" value="Genomic_DNA"/>
</dbReference>
<dbReference type="AlphaFoldDB" id="A0A7X5UAE2"/>
<proteinExistence type="predicted"/>
<dbReference type="RefSeq" id="WP_166948186.1">
    <property type="nucleotide sequence ID" value="NZ_JAARLZ010000005.1"/>
</dbReference>
<keyword evidence="1" id="KW-0732">Signal</keyword>
<feature type="chain" id="PRO_5031474097" description="DUF3108 domain-containing protein" evidence="1">
    <location>
        <begin position="30"/>
        <end position="267"/>
    </location>
</feature>
<evidence type="ECO:0008006" key="4">
    <source>
        <dbReference type="Google" id="ProtNLM"/>
    </source>
</evidence>
<comment type="caution">
    <text evidence="2">The sequence shown here is derived from an EMBL/GenBank/DDBJ whole genome shotgun (WGS) entry which is preliminary data.</text>
</comment>
<organism evidence="2 3">
    <name type="scientific">Luteibacter anthropi</name>
    <dbReference type="NCBI Taxonomy" id="564369"/>
    <lineage>
        <taxon>Bacteria</taxon>
        <taxon>Pseudomonadati</taxon>
        <taxon>Pseudomonadota</taxon>
        <taxon>Gammaproteobacteria</taxon>
        <taxon>Lysobacterales</taxon>
        <taxon>Rhodanobacteraceae</taxon>
        <taxon>Luteibacter</taxon>
    </lineage>
</organism>
<gene>
    <name evidence="2" type="ORF">HBF25_10630</name>
</gene>
<protein>
    <recommendedName>
        <fullName evidence="4">DUF3108 domain-containing protein</fullName>
    </recommendedName>
</protein>
<accession>A0A7X5UAE2</accession>
<evidence type="ECO:0000256" key="1">
    <source>
        <dbReference type="SAM" id="SignalP"/>
    </source>
</evidence>
<reference evidence="2 3" key="1">
    <citation type="submission" date="2020-03" db="EMBL/GenBank/DDBJ databases">
        <authorList>
            <person name="Lai Q."/>
        </authorList>
    </citation>
    <scope>NUCLEOTIDE SEQUENCE [LARGE SCALE GENOMIC DNA]</scope>
    <source>
        <strain evidence="2 3">CCUG 25036</strain>
    </source>
</reference>
<evidence type="ECO:0000313" key="2">
    <source>
        <dbReference type="EMBL" id="NII06841.1"/>
    </source>
</evidence>
<keyword evidence="3" id="KW-1185">Reference proteome</keyword>
<evidence type="ECO:0000313" key="3">
    <source>
        <dbReference type="Proteomes" id="UP000490980"/>
    </source>
</evidence>